<name>B1G259_PARG4</name>
<reference evidence="1 2" key="1">
    <citation type="submission" date="2008-03" db="EMBL/GenBank/DDBJ databases">
        <title>Sequencing of the draft genome and assembly of Burkholderia graminis C4D1M.</title>
        <authorList>
            <consortium name="US DOE Joint Genome Institute (JGI-PGF)"/>
            <person name="Copeland A."/>
            <person name="Lucas S."/>
            <person name="Lapidus A."/>
            <person name="Glavina del Rio T."/>
            <person name="Dalin E."/>
            <person name="Tice H."/>
            <person name="Bruce D."/>
            <person name="Goodwin L."/>
            <person name="Pitluck S."/>
            <person name="Larimer F."/>
            <person name="Land M.L."/>
            <person name="Hauser L."/>
            <person name="Tiedje J."/>
            <person name="Richardson P."/>
        </authorList>
    </citation>
    <scope>NUCLEOTIDE SEQUENCE [LARGE SCALE GENOMIC DNA]</scope>
    <source>
        <strain evidence="2">ATCC 700544 / DSM 17151 / LMG 18924 / NCIMB 13744 / C4D1M</strain>
    </source>
</reference>
<comment type="caution">
    <text evidence="1">The sequence shown here is derived from an EMBL/GenBank/DDBJ whole genome shotgun (WGS) entry which is preliminary data.</text>
</comment>
<dbReference type="EMBL" id="ABLD01000009">
    <property type="protein sequence ID" value="EDT09822.1"/>
    <property type="molecule type" value="Genomic_DNA"/>
</dbReference>
<dbReference type="Proteomes" id="UP000005045">
    <property type="component" value="Unassembled WGS sequence"/>
</dbReference>
<gene>
    <name evidence="1" type="ORF">BgramDRAFT_3467</name>
</gene>
<dbReference type="AlphaFoldDB" id="B1G259"/>
<protein>
    <submittedName>
        <fullName evidence="1">Uncharacterized protein</fullName>
    </submittedName>
</protein>
<proteinExistence type="predicted"/>
<keyword evidence="2" id="KW-1185">Reference proteome</keyword>
<evidence type="ECO:0000313" key="1">
    <source>
        <dbReference type="EMBL" id="EDT09822.1"/>
    </source>
</evidence>
<accession>B1G259</accession>
<sequence>MRRNSHAARRDPCAARCYVGNALTTLLVLVQGDRRQICQSLFSLERV</sequence>
<organism evidence="1 2">
    <name type="scientific">Paraburkholderia graminis (strain ATCC 700544 / DSM 17151 / LMG 18924 / NCIMB 13744 / C4D1M)</name>
    <dbReference type="NCBI Taxonomy" id="396598"/>
    <lineage>
        <taxon>Bacteria</taxon>
        <taxon>Pseudomonadati</taxon>
        <taxon>Pseudomonadota</taxon>
        <taxon>Betaproteobacteria</taxon>
        <taxon>Burkholderiales</taxon>
        <taxon>Burkholderiaceae</taxon>
        <taxon>Paraburkholderia</taxon>
    </lineage>
</organism>
<evidence type="ECO:0000313" key="2">
    <source>
        <dbReference type="Proteomes" id="UP000005045"/>
    </source>
</evidence>